<dbReference type="InterPro" id="IPR001207">
    <property type="entry name" value="Transposase_mutator"/>
</dbReference>
<comment type="caution">
    <text evidence="7">The sequence shown here is derived from an EMBL/GenBank/DDBJ whole genome shotgun (WGS) entry which is preliminary data.</text>
</comment>
<name>A0A1Q8VXY9_9ACTO</name>
<evidence type="ECO:0000256" key="6">
    <source>
        <dbReference type="RuleBase" id="RU365089"/>
    </source>
</evidence>
<evidence type="ECO:0000256" key="3">
    <source>
        <dbReference type="ARBA" id="ARBA00022578"/>
    </source>
</evidence>
<comment type="function">
    <text evidence="1 6">Required for the transposition of the insertion element.</text>
</comment>
<evidence type="ECO:0000256" key="2">
    <source>
        <dbReference type="ARBA" id="ARBA00010961"/>
    </source>
</evidence>
<dbReference type="Proteomes" id="UP000185772">
    <property type="component" value="Unassembled WGS sequence"/>
</dbReference>
<gene>
    <name evidence="7" type="ORF">BKH27_06970</name>
</gene>
<reference evidence="7 8" key="1">
    <citation type="submission" date="2016-12" db="EMBL/GenBank/DDBJ databases">
        <title>Genomic comparison of strains in the 'Actinomyces naeslundii' group.</title>
        <authorList>
            <person name="Mughal S.R."/>
            <person name="Do T."/>
            <person name="Gilbert S.C."/>
            <person name="Witherden E.A."/>
            <person name="Didelot X."/>
            <person name="Beighton D."/>
        </authorList>
    </citation>
    <scope>NUCLEOTIDE SEQUENCE [LARGE SCALE GENOMIC DNA]</scope>
    <source>
        <strain evidence="7 8">MMRCO6-1</strain>
    </source>
</reference>
<accession>A0A1Q8VXY9</accession>
<evidence type="ECO:0000256" key="4">
    <source>
        <dbReference type="ARBA" id="ARBA00023125"/>
    </source>
</evidence>
<keyword evidence="6" id="KW-0814">Transposable element</keyword>
<organism evidence="7 8">
    <name type="scientific">Actinomyces oris</name>
    <dbReference type="NCBI Taxonomy" id="544580"/>
    <lineage>
        <taxon>Bacteria</taxon>
        <taxon>Bacillati</taxon>
        <taxon>Actinomycetota</taxon>
        <taxon>Actinomycetes</taxon>
        <taxon>Actinomycetales</taxon>
        <taxon>Actinomycetaceae</taxon>
        <taxon>Actinomyces</taxon>
    </lineage>
</organism>
<comment type="similarity">
    <text evidence="2 6">Belongs to the transposase mutator family.</text>
</comment>
<dbReference type="AlphaFoldDB" id="A0A1Q8VXY9"/>
<dbReference type="GO" id="GO:0004803">
    <property type="term" value="F:transposase activity"/>
    <property type="evidence" value="ECO:0007669"/>
    <property type="project" value="UniProtKB-UniRule"/>
</dbReference>
<evidence type="ECO:0000313" key="8">
    <source>
        <dbReference type="Proteomes" id="UP000185772"/>
    </source>
</evidence>
<sequence>MVPRDRAGTFTPRPGSAMGQRRLDGLDAMIISLYAGGMTVRDIQHHLASTLSVELSAGTISKITDAVADAVLEWQRRPLEEFYPVIYHRRDPGRWSASITESPPARPISRSASTWTGSSTWLKDLGPGRGRSLLEGRLVCAELANRGVSDVLIVEGAPPAQERSARGNATG</sequence>
<dbReference type="PANTHER" id="PTHR33217:SF5">
    <property type="entry name" value="MUTATOR FAMILY TRANSPOSASE"/>
    <property type="match status" value="1"/>
</dbReference>
<dbReference type="EMBL" id="MSKM01000023">
    <property type="protein sequence ID" value="OLO53176.1"/>
    <property type="molecule type" value="Genomic_DNA"/>
</dbReference>
<evidence type="ECO:0000256" key="5">
    <source>
        <dbReference type="ARBA" id="ARBA00023172"/>
    </source>
</evidence>
<dbReference type="Pfam" id="PF00872">
    <property type="entry name" value="Transposase_mut"/>
    <property type="match status" value="1"/>
</dbReference>
<keyword evidence="4 6" id="KW-0238">DNA-binding</keyword>
<dbReference type="GO" id="GO:0003677">
    <property type="term" value="F:DNA binding"/>
    <property type="evidence" value="ECO:0007669"/>
    <property type="project" value="UniProtKB-UniRule"/>
</dbReference>
<protein>
    <recommendedName>
        <fullName evidence="6">Mutator family transposase</fullName>
    </recommendedName>
</protein>
<dbReference type="PANTHER" id="PTHR33217">
    <property type="entry name" value="TRANSPOSASE FOR INSERTION SEQUENCE ELEMENT IS1081"/>
    <property type="match status" value="1"/>
</dbReference>
<keyword evidence="5 6" id="KW-0233">DNA recombination</keyword>
<dbReference type="GO" id="GO:0006313">
    <property type="term" value="P:DNA transposition"/>
    <property type="evidence" value="ECO:0007669"/>
    <property type="project" value="UniProtKB-UniRule"/>
</dbReference>
<evidence type="ECO:0000256" key="1">
    <source>
        <dbReference type="ARBA" id="ARBA00002190"/>
    </source>
</evidence>
<keyword evidence="3 6" id="KW-0815">Transposition</keyword>
<evidence type="ECO:0000313" key="7">
    <source>
        <dbReference type="EMBL" id="OLO53176.1"/>
    </source>
</evidence>
<proteinExistence type="inferred from homology"/>